<keyword evidence="1" id="KW-0812">Transmembrane</keyword>
<organism evidence="2 3">
    <name type="scientific">Staphylotrichum tortipilum</name>
    <dbReference type="NCBI Taxonomy" id="2831512"/>
    <lineage>
        <taxon>Eukaryota</taxon>
        <taxon>Fungi</taxon>
        <taxon>Dikarya</taxon>
        <taxon>Ascomycota</taxon>
        <taxon>Pezizomycotina</taxon>
        <taxon>Sordariomycetes</taxon>
        <taxon>Sordariomycetidae</taxon>
        <taxon>Sordariales</taxon>
        <taxon>Chaetomiaceae</taxon>
        <taxon>Staphylotrichum</taxon>
    </lineage>
</organism>
<dbReference type="AlphaFoldDB" id="A0AAN6MAE7"/>
<gene>
    <name evidence="2" type="ORF">C8A05DRAFT_39684</name>
</gene>
<protein>
    <submittedName>
        <fullName evidence="2">Uncharacterized protein</fullName>
    </submittedName>
</protein>
<proteinExistence type="predicted"/>
<reference evidence="2" key="2">
    <citation type="submission" date="2023-05" db="EMBL/GenBank/DDBJ databases">
        <authorList>
            <consortium name="Lawrence Berkeley National Laboratory"/>
            <person name="Steindorff A."/>
            <person name="Hensen N."/>
            <person name="Bonometti L."/>
            <person name="Westerberg I."/>
            <person name="Brannstrom I.O."/>
            <person name="Guillou S."/>
            <person name="Cros-Aarteil S."/>
            <person name="Calhoun S."/>
            <person name="Haridas S."/>
            <person name="Kuo A."/>
            <person name="Mondo S."/>
            <person name="Pangilinan J."/>
            <person name="Riley R."/>
            <person name="Labutti K."/>
            <person name="Andreopoulos B."/>
            <person name="Lipzen A."/>
            <person name="Chen C."/>
            <person name="Yanf M."/>
            <person name="Daum C."/>
            <person name="Ng V."/>
            <person name="Clum A."/>
            <person name="Ohm R."/>
            <person name="Martin F."/>
            <person name="Silar P."/>
            <person name="Natvig D."/>
            <person name="Lalanne C."/>
            <person name="Gautier V."/>
            <person name="Ament-Velasquez S.L."/>
            <person name="Kruys A."/>
            <person name="Hutchinson M.I."/>
            <person name="Powell A.J."/>
            <person name="Barry K."/>
            <person name="Miller A.N."/>
            <person name="Grigoriev I.V."/>
            <person name="Debuchy R."/>
            <person name="Gladieux P."/>
            <person name="Thoren M.H."/>
            <person name="Johannesson H."/>
        </authorList>
    </citation>
    <scope>NUCLEOTIDE SEQUENCE</scope>
    <source>
        <strain evidence="2">CBS 103.79</strain>
    </source>
</reference>
<reference evidence="2" key="1">
    <citation type="journal article" date="2023" name="Mol. Phylogenet. Evol.">
        <title>Genome-scale phylogeny and comparative genomics of the fungal order Sordariales.</title>
        <authorList>
            <person name="Hensen N."/>
            <person name="Bonometti L."/>
            <person name="Westerberg I."/>
            <person name="Brannstrom I.O."/>
            <person name="Guillou S."/>
            <person name="Cros-Aarteil S."/>
            <person name="Calhoun S."/>
            <person name="Haridas S."/>
            <person name="Kuo A."/>
            <person name="Mondo S."/>
            <person name="Pangilinan J."/>
            <person name="Riley R."/>
            <person name="LaButti K."/>
            <person name="Andreopoulos B."/>
            <person name="Lipzen A."/>
            <person name="Chen C."/>
            <person name="Yan M."/>
            <person name="Daum C."/>
            <person name="Ng V."/>
            <person name="Clum A."/>
            <person name="Steindorff A."/>
            <person name="Ohm R.A."/>
            <person name="Martin F."/>
            <person name="Silar P."/>
            <person name="Natvig D.O."/>
            <person name="Lalanne C."/>
            <person name="Gautier V."/>
            <person name="Ament-Velasquez S.L."/>
            <person name="Kruys A."/>
            <person name="Hutchinson M.I."/>
            <person name="Powell A.J."/>
            <person name="Barry K."/>
            <person name="Miller A.N."/>
            <person name="Grigoriev I.V."/>
            <person name="Debuchy R."/>
            <person name="Gladieux P."/>
            <person name="Hiltunen Thoren M."/>
            <person name="Johannesson H."/>
        </authorList>
    </citation>
    <scope>NUCLEOTIDE SEQUENCE</scope>
    <source>
        <strain evidence="2">CBS 103.79</strain>
    </source>
</reference>
<dbReference type="EMBL" id="MU856410">
    <property type="protein sequence ID" value="KAK3896769.1"/>
    <property type="molecule type" value="Genomic_DNA"/>
</dbReference>
<sequence length="69" mass="7646">MAIVVMSANLSGTIGSQLFQAADAPLYKKGWTIEVALISAALLIAIIANVQYWLLNHLQKREGEARYHY</sequence>
<feature type="transmembrane region" description="Helical" evidence="1">
    <location>
        <begin position="31"/>
        <end position="55"/>
    </location>
</feature>
<comment type="caution">
    <text evidence="2">The sequence shown here is derived from an EMBL/GenBank/DDBJ whole genome shotgun (WGS) entry which is preliminary data.</text>
</comment>
<evidence type="ECO:0000313" key="2">
    <source>
        <dbReference type="EMBL" id="KAK3896769.1"/>
    </source>
</evidence>
<dbReference type="Proteomes" id="UP001303889">
    <property type="component" value="Unassembled WGS sequence"/>
</dbReference>
<name>A0AAN6MAE7_9PEZI</name>
<accession>A0AAN6MAE7</accession>
<evidence type="ECO:0000256" key="1">
    <source>
        <dbReference type="SAM" id="Phobius"/>
    </source>
</evidence>
<keyword evidence="3" id="KW-1185">Reference proteome</keyword>
<keyword evidence="1" id="KW-0472">Membrane</keyword>
<evidence type="ECO:0000313" key="3">
    <source>
        <dbReference type="Proteomes" id="UP001303889"/>
    </source>
</evidence>
<keyword evidence="1" id="KW-1133">Transmembrane helix</keyword>